<gene>
    <name evidence="1" type="ORF">D6C13_02945</name>
</gene>
<dbReference type="RefSeq" id="WP_120131461.1">
    <property type="nucleotide sequence ID" value="NZ_RAHH01000003.1"/>
</dbReference>
<dbReference type="OrthoDB" id="7806295at2"/>
<dbReference type="AlphaFoldDB" id="A0A419NE33"/>
<evidence type="ECO:0008006" key="3">
    <source>
        <dbReference type="Google" id="ProtNLM"/>
    </source>
</evidence>
<evidence type="ECO:0000313" key="1">
    <source>
        <dbReference type="EMBL" id="RJT46880.1"/>
    </source>
</evidence>
<dbReference type="InterPro" id="IPR043148">
    <property type="entry name" value="TagF_C"/>
</dbReference>
<comment type="caution">
    <text evidence="1">The sequence shown here is derived from an EMBL/GenBank/DDBJ whole genome shotgun (WGS) entry which is preliminary data.</text>
</comment>
<dbReference type="Gene3D" id="3.40.50.12580">
    <property type="match status" value="1"/>
</dbReference>
<evidence type="ECO:0000313" key="2">
    <source>
        <dbReference type="Proteomes" id="UP000284908"/>
    </source>
</evidence>
<dbReference type="EMBL" id="RAHH01000003">
    <property type="protein sequence ID" value="RJT46880.1"/>
    <property type="molecule type" value="Genomic_DNA"/>
</dbReference>
<organism evidence="1 2">
    <name type="scientific">Rahnella woolbedingensis</name>
    <dbReference type="NCBI Taxonomy" id="1510574"/>
    <lineage>
        <taxon>Bacteria</taxon>
        <taxon>Pseudomonadati</taxon>
        <taxon>Pseudomonadota</taxon>
        <taxon>Gammaproteobacteria</taxon>
        <taxon>Enterobacterales</taxon>
        <taxon>Yersiniaceae</taxon>
        <taxon>Rahnella</taxon>
    </lineage>
</organism>
<sequence length="445" mass="50895">MSKTTKLLTHPILFFKDMNKKKHQQSSTLVEKTLAQKKTTSVTVKKEQTPQSNNKTLVTSSKQPISLLIDNIRLFTNITHLLHTGEGVRCAYQLEQWVDEFITSNEKFAILTRNIEMYKWAVKQYPYLDIVYAKAAIDVENILNKLPYLKGIYYFSNTGNLIHTLRYNIYQHIFLGHGDSDKAASAHKYFRVYDEIWVAGQAHIDRFKNARFDASHLSFVKVGRPTLKQIIKKSVANLNEPKSIRNLTYFPTWEGVYEENNYSSAHLSVVMLPELQARLECNVFAKYHPLTSSRDKTLENIGTALTKSFAGQPFSLEISDKTVPVEKLIVNSDIFICDISAVVSECISSLCPIFIYIPTDRNIVTSSSDMQYSDYAYAFSSIPQLMSLIETVIVEGNDFLAEARYKALDYLLSINETINNEFVNQLKRVSTDTSLQENVRELIIQ</sequence>
<reference evidence="1 2" key="1">
    <citation type="submission" date="2018-09" db="EMBL/GenBank/DDBJ databases">
        <authorList>
            <person name="Le Fleche-Mateos A."/>
        </authorList>
    </citation>
    <scope>NUCLEOTIDE SEQUENCE [LARGE SCALE GENOMIC DNA]</scope>
    <source>
        <strain evidence="1 2">DSM 27399</strain>
    </source>
</reference>
<proteinExistence type="predicted"/>
<accession>A0A419NE33</accession>
<protein>
    <recommendedName>
        <fullName evidence="3">CDP-glycerol--glycerophosphate glycerophosphotransferase</fullName>
    </recommendedName>
</protein>
<name>A0A419NE33_9GAMM</name>
<dbReference type="Proteomes" id="UP000284908">
    <property type="component" value="Unassembled WGS sequence"/>
</dbReference>
<keyword evidence="2" id="KW-1185">Reference proteome</keyword>